<name>A0ABV9W066_9ACTN</name>
<sequence>MWQPVRHALTLSVSRFADAPDLPFAPAAAAELASALVSLGYAAIPAPAGEPTGAVLGAAVHSALTGPPEDVVIVHVLTHGELIEHTGSLYAVGSDGKHESTEVESWLKAVEDFRDRPLVLFLLDLCHAGTAARLSWQLRTAGGGARAWVLAAAGPAEAAFGGRFTSSAAAVLRRLAEGRLGIDPSVRHVRLGTIVQATRIELTDRRRAAGGFDQTIMATVLDLAEEPDLPFFVNPGYREDPRDRLRDAVDEAIRPFLAEVDPALDPAHFVGRARGRRLGPGDPLLGSFCGRGEQLRNLADWMDGAGAGTGAGLHLVIGSAGTGKSALLGVLVCAAHPVLSEPTRGLWHHVAAVPSVNDALAAIHARQRTLQQIIESLAAQLLMRPRAGESWTAAVLISEMRGRSSVPVVVIDAVDEAAAPLELVNDLLLPLARARRTDGTAACRLVASVRPWPEFGDLVQWARRGRTLVDLDAIPSGELRTDLREYVAGLLRSSTVYRRFAYRQVCGAVAAAVAETLAPDALPDGEPRWAPYLLAGVVVQELVDRPEPVTAVETAVRVAKAVPLTVPDLLDRDLSALGDRPWLRPALSALAFGYGDGMPARVVALLAPGFAEVGTDPAGPSGNDIADALDSASFYLRRSVDVDGTTLYRLFHHSLPERLRGRHPDGPSVVMHRLMGWARPAGLPARWDASEPYLLRHAIQHAVEADDVDRLLSDPEFLVHADPVTLTPELGRAGDDRARRAAAVYRAARHDGTTRPAVRRRVLAVEAIRQRDPEMARRLRPSSIWEPIWARGTPHPTASGGRTTPVWAVAFTHVDGRPVVSAQVEHGALSFWEPATGKAVADPLFTESGRVRTLAGTQVDGHPVLVIGSEDGSVRAWDFVRLKL</sequence>
<dbReference type="InterPro" id="IPR019775">
    <property type="entry name" value="WD40_repeat_CS"/>
</dbReference>
<accession>A0ABV9W066</accession>
<protein>
    <submittedName>
        <fullName evidence="2">AAA family ATPase</fullName>
    </submittedName>
</protein>
<proteinExistence type="predicted"/>
<dbReference type="Pfam" id="PF13191">
    <property type="entry name" value="AAA_16"/>
    <property type="match status" value="1"/>
</dbReference>
<dbReference type="EMBL" id="JBHSIU010000041">
    <property type="protein sequence ID" value="MFC5001948.1"/>
    <property type="molecule type" value="Genomic_DNA"/>
</dbReference>
<dbReference type="Proteomes" id="UP001595912">
    <property type="component" value="Unassembled WGS sequence"/>
</dbReference>
<organism evidence="2 3">
    <name type="scientific">Dactylosporangium cerinum</name>
    <dbReference type="NCBI Taxonomy" id="1434730"/>
    <lineage>
        <taxon>Bacteria</taxon>
        <taxon>Bacillati</taxon>
        <taxon>Actinomycetota</taxon>
        <taxon>Actinomycetes</taxon>
        <taxon>Micromonosporales</taxon>
        <taxon>Micromonosporaceae</taxon>
        <taxon>Dactylosporangium</taxon>
    </lineage>
</organism>
<gene>
    <name evidence="2" type="ORF">ACFPIJ_29455</name>
</gene>
<dbReference type="SUPFAM" id="SSF50969">
    <property type="entry name" value="YVTN repeat-like/Quinoprotein amine dehydrogenase"/>
    <property type="match status" value="1"/>
</dbReference>
<evidence type="ECO:0000313" key="3">
    <source>
        <dbReference type="Proteomes" id="UP001595912"/>
    </source>
</evidence>
<dbReference type="InterPro" id="IPR015943">
    <property type="entry name" value="WD40/YVTN_repeat-like_dom_sf"/>
</dbReference>
<dbReference type="InterPro" id="IPR011044">
    <property type="entry name" value="Quino_amine_DH_bsu"/>
</dbReference>
<evidence type="ECO:0000313" key="2">
    <source>
        <dbReference type="EMBL" id="MFC5001948.1"/>
    </source>
</evidence>
<dbReference type="PROSITE" id="PS00678">
    <property type="entry name" value="WD_REPEATS_1"/>
    <property type="match status" value="1"/>
</dbReference>
<dbReference type="InterPro" id="IPR027417">
    <property type="entry name" value="P-loop_NTPase"/>
</dbReference>
<comment type="caution">
    <text evidence="2">The sequence shown here is derived from an EMBL/GenBank/DDBJ whole genome shotgun (WGS) entry which is preliminary data.</text>
</comment>
<evidence type="ECO:0000259" key="1">
    <source>
        <dbReference type="Pfam" id="PF13191"/>
    </source>
</evidence>
<dbReference type="InterPro" id="IPR041664">
    <property type="entry name" value="AAA_16"/>
</dbReference>
<feature type="domain" description="Orc1-like AAA ATPase" evidence="1">
    <location>
        <begin position="288"/>
        <end position="418"/>
    </location>
</feature>
<dbReference type="Gene3D" id="2.130.10.10">
    <property type="entry name" value="YVTN repeat-like/Quinoprotein amine dehydrogenase"/>
    <property type="match status" value="1"/>
</dbReference>
<reference evidence="3" key="1">
    <citation type="journal article" date="2019" name="Int. J. Syst. Evol. Microbiol.">
        <title>The Global Catalogue of Microorganisms (GCM) 10K type strain sequencing project: providing services to taxonomists for standard genome sequencing and annotation.</title>
        <authorList>
            <consortium name="The Broad Institute Genomics Platform"/>
            <consortium name="The Broad Institute Genome Sequencing Center for Infectious Disease"/>
            <person name="Wu L."/>
            <person name="Ma J."/>
        </authorList>
    </citation>
    <scope>NUCLEOTIDE SEQUENCE [LARGE SCALE GENOMIC DNA]</scope>
    <source>
        <strain evidence="3">CGMCC 4.7152</strain>
    </source>
</reference>
<dbReference type="RefSeq" id="WP_380119573.1">
    <property type="nucleotide sequence ID" value="NZ_JBHSIU010000041.1"/>
</dbReference>
<keyword evidence="3" id="KW-1185">Reference proteome</keyword>
<dbReference type="SUPFAM" id="SSF52540">
    <property type="entry name" value="P-loop containing nucleoside triphosphate hydrolases"/>
    <property type="match status" value="1"/>
</dbReference>